<dbReference type="InterPro" id="IPR026444">
    <property type="entry name" value="Secre_tail"/>
</dbReference>
<dbReference type="Pfam" id="PF24595">
    <property type="entry name" value="DUF7619"/>
    <property type="match status" value="1"/>
</dbReference>
<name>A0ABP9MEG7_9FLAO</name>
<accession>A0ABP9MEG7</accession>
<dbReference type="NCBIfam" id="TIGR04183">
    <property type="entry name" value="Por_Secre_tail"/>
    <property type="match status" value="1"/>
</dbReference>
<dbReference type="SUPFAM" id="SSF52058">
    <property type="entry name" value="L domain-like"/>
    <property type="match status" value="1"/>
</dbReference>
<evidence type="ECO:0000259" key="2">
    <source>
        <dbReference type="Pfam" id="PF18962"/>
    </source>
</evidence>
<keyword evidence="1" id="KW-0732">Signal</keyword>
<dbReference type="InterPro" id="IPR032675">
    <property type="entry name" value="LRR_dom_sf"/>
</dbReference>
<dbReference type="EMBL" id="BAABHX010000003">
    <property type="protein sequence ID" value="GAA5093837.1"/>
    <property type="molecule type" value="Genomic_DNA"/>
</dbReference>
<dbReference type="Gene3D" id="3.80.10.10">
    <property type="entry name" value="Ribonuclease Inhibitor"/>
    <property type="match status" value="2"/>
</dbReference>
<evidence type="ECO:0000256" key="1">
    <source>
        <dbReference type="ARBA" id="ARBA00022729"/>
    </source>
</evidence>
<feature type="domain" description="Secretion system C-terminal sorting" evidence="2">
    <location>
        <begin position="1090"/>
        <end position="1158"/>
    </location>
</feature>
<evidence type="ECO:0000313" key="4">
    <source>
        <dbReference type="EMBL" id="GAA5093837.1"/>
    </source>
</evidence>
<dbReference type="Proteomes" id="UP001500353">
    <property type="component" value="Unassembled WGS sequence"/>
</dbReference>
<evidence type="ECO:0008006" key="6">
    <source>
        <dbReference type="Google" id="ProtNLM"/>
    </source>
</evidence>
<dbReference type="SUPFAM" id="SSF52047">
    <property type="entry name" value="RNI-like"/>
    <property type="match status" value="1"/>
</dbReference>
<keyword evidence="5" id="KW-1185">Reference proteome</keyword>
<sequence length="1160" mass="127390">MGMKAQNISIPDANFKAKLLSSSSSNTIAKDINGNYFKIDANGDGEIQQSEANNVSALEIINPNNTNPIQNYLGIVSFGNIKKIKIDYYSAPDNNLNLSNLNYLEDLDIAFQTASSFNPGILSVNNCLNLKNLHVNVITLQNLTNTPSVKNVDIFVNTFGNVQNILSDLGNLNNLEKIRLYTSGTFNMGTPTGILNLSYHPFLKEVDIDYLKISELNLSHCNLLDTVDINMGYTPPNVNPNYFGSLNVDYCPSLTAINLAGDSNVTALSANNCTNLQSIHCESEFLGNFNANNCSLLNEIQLTSLGSSSPFQIVNCPSLKKISIDQYENDTFDATNAVNLEHLYLGSSWYYPGYNTNFFGALQNLTISNNLKLKTLGLRNHPLTQLNINGLPKLESVSLELAYSSGTTYTPQPNFATEFLQSINIQNCPLLTSVTFPGQKGLKNITIKNCGSLTNLEHSNSGTAYPEFGELKTVDIQDCAALSSLNFSYNQMNDFKLKNTGATTMDISHNELTNFELVNNNNLATILASKNKFASLNFSTLPNNLQTLDSSFNLITSVAGTSSSIKTLDISNNNLTGFNIHNLSNLETITMGRNKILDVDFSGHTKIKTIYEFDYSNYFGNPGFTNPPTFTKTFNVNNCTNLETVILESSSLEKVFAKNGLNEGIYFQMGSYPNLQYICCDASQIADLQASLAMDGIICNVNDYCNFIPGGDHNTITGTVRFDENNNGCDTNDEVFEHLKLKISNGTTTSETFVKSNGEYNLYNNQAGNYTVTAEPENASLFTITPSTFTTNFTNNNNNIFTQNICVTKNGNAKDLEIVIAPVINARPGFDAVYKLIWRNKGNTTLSGSAVLTFDNSRMSFVSSTLPSTVSGNQVTFNFNNLKPYANSSSEIKFTINPPTHPSYPVNNGDILNFTANITPLSGDLNPDDNSFNYKETVVGSYDPNDITCLEGNQIPVAMVGKDLHYIVNFENTGTASAVNIVVEMEINPDDFDINTLQLQNTSHNTYTKITGNKVEFMMKDINLAALAHGNVALKIKSKNNLVSADTVMNKANIYFDYNYPVETNEAVTNIGSVTLSASDIIKGKDTVNVYPNPTKGDVNIKADSKINSVEVYDAQGRIIQKQNLNSQEAKISIHNNSSGIYILKIKTEKENITKKVIKN</sequence>
<dbReference type="InterPro" id="IPR055353">
    <property type="entry name" value="DUF7619"/>
</dbReference>
<evidence type="ECO:0000259" key="3">
    <source>
        <dbReference type="Pfam" id="PF24595"/>
    </source>
</evidence>
<comment type="caution">
    <text evidence="4">The sequence shown here is derived from an EMBL/GenBank/DDBJ whole genome shotgun (WGS) entry which is preliminary data.</text>
</comment>
<feature type="domain" description="DUF7619" evidence="3">
    <location>
        <begin position="943"/>
        <end position="1069"/>
    </location>
</feature>
<organism evidence="4 5">
    <name type="scientific">Chryseobacterium ginsengisoli</name>
    <dbReference type="NCBI Taxonomy" id="363853"/>
    <lineage>
        <taxon>Bacteria</taxon>
        <taxon>Pseudomonadati</taxon>
        <taxon>Bacteroidota</taxon>
        <taxon>Flavobacteriia</taxon>
        <taxon>Flavobacteriales</taxon>
        <taxon>Weeksellaceae</taxon>
        <taxon>Chryseobacterium group</taxon>
        <taxon>Chryseobacterium</taxon>
    </lineage>
</organism>
<proteinExistence type="predicted"/>
<dbReference type="Pfam" id="PF18962">
    <property type="entry name" value="Por_Secre_tail"/>
    <property type="match status" value="1"/>
</dbReference>
<protein>
    <recommendedName>
        <fullName evidence="6">Secretion system C-terminal sorting domain-containing protein</fullName>
    </recommendedName>
</protein>
<reference evidence="5" key="1">
    <citation type="journal article" date="2019" name="Int. J. Syst. Evol. Microbiol.">
        <title>The Global Catalogue of Microorganisms (GCM) 10K type strain sequencing project: providing services to taxonomists for standard genome sequencing and annotation.</title>
        <authorList>
            <consortium name="The Broad Institute Genomics Platform"/>
            <consortium name="The Broad Institute Genome Sequencing Center for Infectious Disease"/>
            <person name="Wu L."/>
            <person name="Ma J."/>
        </authorList>
    </citation>
    <scope>NUCLEOTIDE SEQUENCE [LARGE SCALE GENOMIC DNA]</scope>
    <source>
        <strain evidence="5">JCM 18019</strain>
    </source>
</reference>
<evidence type="ECO:0000313" key="5">
    <source>
        <dbReference type="Proteomes" id="UP001500353"/>
    </source>
</evidence>
<gene>
    <name evidence="4" type="ORF">GCM10023210_24890</name>
</gene>